<dbReference type="Proteomes" id="UP000807469">
    <property type="component" value="Unassembled WGS sequence"/>
</dbReference>
<feature type="region of interest" description="Disordered" evidence="1">
    <location>
        <begin position="370"/>
        <end position="543"/>
    </location>
</feature>
<feature type="compositionally biased region" description="Low complexity" evidence="1">
    <location>
        <begin position="458"/>
        <end position="475"/>
    </location>
</feature>
<feature type="chain" id="PRO_5040112070" description="Lysine-specific metallo-endopeptidase domain-containing protein" evidence="2">
    <location>
        <begin position="21"/>
        <end position="543"/>
    </location>
</feature>
<protein>
    <recommendedName>
        <fullName evidence="5">Lysine-specific metallo-endopeptidase domain-containing protein</fullName>
    </recommendedName>
</protein>
<keyword evidence="4" id="KW-1185">Reference proteome</keyword>
<evidence type="ECO:0000256" key="2">
    <source>
        <dbReference type="SAM" id="SignalP"/>
    </source>
</evidence>
<reference evidence="3" key="1">
    <citation type="submission" date="2020-11" db="EMBL/GenBank/DDBJ databases">
        <authorList>
            <consortium name="DOE Joint Genome Institute"/>
            <person name="Ahrendt S."/>
            <person name="Riley R."/>
            <person name="Andreopoulos W."/>
            <person name="Labutti K."/>
            <person name="Pangilinan J."/>
            <person name="Ruiz-Duenas F.J."/>
            <person name="Barrasa J.M."/>
            <person name="Sanchez-Garcia M."/>
            <person name="Camarero S."/>
            <person name="Miyauchi S."/>
            <person name="Serrano A."/>
            <person name="Linde D."/>
            <person name="Babiker R."/>
            <person name="Drula E."/>
            <person name="Ayuso-Fernandez I."/>
            <person name="Pacheco R."/>
            <person name="Padilla G."/>
            <person name="Ferreira P."/>
            <person name="Barriuso J."/>
            <person name="Kellner H."/>
            <person name="Castanera R."/>
            <person name="Alfaro M."/>
            <person name="Ramirez L."/>
            <person name="Pisabarro A.G."/>
            <person name="Kuo A."/>
            <person name="Tritt A."/>
            <person name="Lipzen A."/>
            <person name="He G."/>
            <person name="Yan M."/>
            <person name="Ng V."/>
            <person name="Cullen D."/>
            <person name="Martin F."/>
            <person name="Rosso M.-N."/>
            <person name="Henrissat B."/>
            <person name="Hibbett D."/>
            <person name="Martinez A.T."/>
            <person name="Grigoriev I.V."/>
        </authorList>
    </citation>
    <scope>NUCLEOTIDE SEQUENCE</scope>
    <source>
        <strain evidence="3">CIRM-BRFM 674</strain>
    </source>
</reference>
<evidence type="ECO:0000256" key="1">
    <source>
        <dbReference type="SAM" id="MobiDB-lite"/>
    </source>
</evidence>
<evidence type="ECO:0008006" key="5">
    <source>
        <dbReference type="Google" id="ProtNLM"/>
    </source>
</evidence>
<feature type="signal peptide" evidence="2">
    <location>
        <begin position="1"/>
        <end position="20"/>
    </location>
</feature>
<proteinExistence type="predicted"/>
<evidence type="ECO:0000313" key="3">
    <source>
        <dbReference type="EMBL" id="KAF9474337.1"/>
    </source>
</evidence>
<gene>
    <name evidence="3" type="ORF">BDN70DRAFT_884904</name>
</gene>
<accession>A0A9P6CPU3</accession>
<evidence type="ECO:0000313" key="4">
    <source>
        <dbReference type="Proteomes" id="UP000807469"/>
    </source>
</evidence>
<organism evidence="3 4">
    <name type="scientific">Pholiota conissans</name>
    <dbReference type="NCBI Taxonomy" id="109636"/>
    <lineage>
        <taxon>Eukaryota</taxon>
        <taxon>Fungi</taxon>
        <taxon>Dikarya</taxon>
        <taxon>Basidiomycota</taxon>
        <taxon>Agaricomycotina</taxon>
        <taxon>Agaricomycetes</taxon>
        <taxon>Agaricomycetidae</taxon>
        <taxon>Agaricales</taxon>
        <taxon>Agaricineae</taxon>
        <taxon>Strophariaceae</taxon>
        <taxon>Pholiota</taxon>
    </lineage>
</organism>
<name>A0A9P6CPU3_9AGAR</name>
<comment type="caution">
    <text evidence="3">The sequence shown here is derived from an EMBL/GenBank/DDBJ whole genome shotgun (WGS) entry which is preliminary data.</text>
</comment>
<keyword evidence="2" id="KW-0732">Signal</keyword>
<dbReference type="EMBL" id="MU155384">
    <property type="protein sequence ID" value="KAF9474337.1"/>
    <property type="molecule type" value="Genomic_DNA"/>
</dbReference>
<dbReference type="OrthoDB" id="3067737at2759"/>
<dbReference type="AlphaFoldDB" id="A0A9P6CPU3"/>
<feature type="region of interest" description="Disordered" evidence="1">
    <location>
        <begin position="289"/>
        <end position="320"/>
    </location>
</feature>
<sequence length="543" mass="56742">MLHFTSKFLLVLAVVRVAVGVPLGIEYDKTTGLSAQEQANKVRLDQAAVDAHAQVGKMREGFNKYKNGEAKATALFHAAFGQNADVNVVDSTISQLENGNIRAKLDTHPFTGGEIAAIPWTKDGKKPWTAGDAQFSAQFHGVGANALNNAGRAGTLIHEATHQLSKTGDDVNKSNNIARPYDGRSQAVNTGYTSNHNMHKTVAEVTADTAYTNVRDNVGNMHINAESYAVFGSLCSQPGALRRRDLHLFNRALFEGDDDQLVYLARRNSCQLPPDYFAKKAAAKKAAAAKAGTTPGHDAKSASAKTGANHAKAGHLAPVGAKGGHIAKTGAAGAAHVKAGRLTKAGAAAHVKGSRIAKVGGTRAKVGRLAKTTSKVASKGAARHAGRISRASKVSSPKARGGVKARPHVAGKVVKGTRGAKSSISRAKAGTRPSKAGIRSSKAAIRSSKTGTRSPKLKTAVKGAHATAKAAHGAHLTPSRSRTPLVKGTKTVHQVKATRPKGQSPRIGKAAPARQPKNQAHVPKPVVQPKVASRVTKPPVKRH</sequence>